<reference evidence="2" key="1">
    <citation type="submission" date="2020-09" db="EMBL/GenBank/DDBJ databases">
        <title>Nocardioides sp. strain MJB4 16S ribosomal RNA gene Genome sequencing and assembly.</title>
        <authorList>
            <person name="Kim I."/>
        </authorList>
    </citation>
    <scope>NUCLEOTIDE SEQUENCE</scope>
    <source>
        <strain evidence="2">MJB4</strain>
    </source>
</reference>
<dbReference type="InterPro" id="IPR011042">
    <property type="entry name" value="6-blade_b-propeller_TolB-like"/>
</dbReference>
<feature type="chain" id="PRO_5037228332" description="TolB-like translocation protein" evidence="1">
    <location>
        <begin position="26"/>
        <end position="345"/>
    </location>
</feature>
<gene>
    <name evidence="2" type="ORF">IE331_12630</name>
</gene>
<protein>
    <recommendedName>
        <fullName evidence="4">TolB-like translocation protein</fullName>
    </recommendedName>
</protein>
<evidence type="ECO:0000313" key="3">
    <source>
        <dbReference type="Proteomes" id="UP000616839"/>
    </source>
</evidence>
<evidence type="ECO:0008006" key="4">
    <source>
        <dbReference type="Google" id="ProtNLM"/>
    </source>
</evidence>
<evidence type="ECO:0000256" key="1">
    <source>
        <dbReference type="SAM" id="SignalP"/>
    </source>
</evidence>
<name>A0A927K7L1_9ACTN</name>
<dbReference type="EMBL" id="JACYXZ010000003">
    <property type="protein sequence ID" value="MBD8870473.1"/>
    <property type="molecule type" value="Genomic_DNA"/>
</dbReference>
<proteinExistence type="predicted"/>
<dbReference type="AlphaFoldDB" id="A0A927K7L1"/>
<comment type="caution">
    <text evidence="2">The sequence shown here is derived from an EMBL/GenBank/DDBJ whole genome shotgun (WGS) entry which is preliminary data.</text>
</comment>
<dbReference type="SUPFAM" id="SSF82171">
    <property type="entry name" value="DPP6 N-terminal domain-like"/>
    <property type="match status" value="1"/>
</dbReference>
<accession>A0A927K7L1</accession>
<keyword evidence="1" id="KW-0732">Signal</keyword>
<evidence type="ECO:0000313" key="2">
    <source>
        <dbReference type="EMBL" id="MBD8870473.1"/>
    </source>
</evidence>
<dbReference type="RefSeq" id="WP_192143763.1">
    <property type="nucleotide sequence ID" value="NZ_JACYXZ010000003.1"/>
</dbReference>
<keyword evidence="3" id="KW-1185">Reference proteome</keyword>
<sequence length="345" mass="37263">MSSRSRWVLFAVVAVVATLVASAFAAREAQRHEETFSVSTEDAQTTIGQVEGGPRVAFRHTGLDERYGRVALVPLADPSGPRAFTEAECDRVDATEHGASCLRTERGVVTRFEAALLDDTWTEVGAEPLPGIPSRTRLSDDGRLVATTSFVAGHSYMSSGFSTATEIHELDGTDHGNLEKFTLRLDGRASSPRDRNVWGVTFVDDRTFYATVGTGGRTYLVEGDLVERTLTSVGSGAECPAVSPDGTRVAFKVDVARGPEKLWQLAVLDLSTGKRTILAHSPEGVDDQVEWLDRRTLLYGLPRADQPGVTDVWSIGTGRGARPQLLIAHAWSPSVIRTAPQSGEQ</sequence>
<feature type="signal peptide" evidence="1">
    <location>
        <begin position="1"/>
        <end position="25"/>
    </location>
</feature>
<organism evidence="2 3">
    <name type="scientific">Nocardioides donggukensis</name>
    <dbReference type="NCBI Taxonomy" id="2774019"/>
    <lineage>
        <taxon>Bacteria</taxon>
        <taxon>Bacillati</taxon>
        <taxon>Actinomycetota</taxon>
        <taxon>Actinomycetes</taxon>
        <taxon>Propionibacteriales</taxon>
        <taxon>Nocardioidaceae</taxon>
        <taxon>Nocardioides</taxon>
    </lineage>
</organism>
<dbReference type="Gene3D" id="2.120.10.30">
    <property type="entry name" value="TolB, C-terminal domain"/>
    <property type="match status" value="1"/>
</dbReference>
<dbReference type="Proteomes" id="UP000616839">
    <property type="component" value="Unassembled WGS sequence"/>
</dbReference>